<dbReference type="InterPro" id="IPR051064">
    <property type="entry name" value="SEC14/CRAL-TRIO_domain"/>
</dbReference>
<dbReference type="PROSITE" id="PS50191">
    <property type="entry name" value="CRAL_TRIO"/>
    <property type="match status" value="1"/>
</dbReference>
<accession>A0A336M8B5</accession>
<dbReference type="SUPFAM" id="SSF52087">
    <property type="entry name" value="CRAL/TRIO domain"/>
    <property type="match status" value="1"/>
</dbReference>
<dbReference type="Gene3D" id="3.40.525.10">
    <property type="entry name" value="CRAL-TRIO lipid binding domain"/>
    <property type="match status" value="1"/>
</dbReference>
<dbReference type="InterPro" id="IPR001251">
    <property type="entry name" value="CRAL-TRIO_dom"/>
</dbReference>
<dbReference type="EMBL" id="UFQT01000664">
    <property type="protein sequence ID" value="SSX26280.1"/>
    <property type="molecule type" value="Genomic_DNA"/>
</dbReference>
<protein>
    <submittedName>
        <fullName evidence="4">CSON013274 protein</fullName>
    </submittedName>
</protein>
<evidence type="ECO:0000313" key="4">
    <source>
        <dbReference type="EMBL" id="SSX26280.1"/>
    </source>
</evidence>
<evidence type="ECO:0000313" key="3">
    <source>
        <dbReference type="EMBL" id="SSX05921.1"/>
    </source>
</evidence>
<dbReference type="SMART" id="SM00516">
    <property type="entry name" value="SEC14"/>
    <property type="match status" value="1"/>
</dbReference>
<dbReference type="InterPro" id="IPR011074">
    <property type="entry name" value="CRAL/TRIO_N_dom"/>
</dbReference>
<reference evidence="4" key="2">
    <citation type="submission" date="2018-07" db="EMBL/GenBank/DDBJ databases">
        <authorList>
            <person name="Quirk P.G."/>
            <person name="Krulwich T.A."/>
        </authorList>
    </citation>
    <scope>NUCLEOTIDE SEQUENCE</scope>
</reference>
<evidence type="ECO:0000259" key="1">
    <source>
        <dbReference type="PROSITE" id="PS50191"/>
    </source>
</evidence>
<dbReference type="SMART" id="SM01100">
    <property type="entry name" value="CRAL_TRIO_N"/>
    <property type="match status" value="1"/>
</dbReference>
<dbReference type="AlphaFoldDB" id="A0A336M8B5"/>
<dbReference type="PROSITE" id="PS50866">
    <property type="entry name" value="GOLD"/>
    <property type="match status" value="1"/>
</dbReference>
<dbReference type="PANTHER" id="PTHR23324">
    <property type="entry name" value="SEC14 RELATED PROTEIN"/>
    <property type="match status" value="1"/>
</dbReference>
<dbReference type="InterPro" id="IPR036598">
    <property type="entry name" value="GOLD_dom_sf"/>
</dbReference>
<dbReference type="InterPro" id="IPR009038">
    <property type="entry name" value="GOLD_dom"/>
</dbReference>
<dbReference type="PANTHER" id="PTHR23324:SF83">
    <property type="entry name" value="SEC14-LIKE PROTEIN 2"/>
    <property type="match status" value="1"/>
</dbReference>
<gene>
    <name evidence="4" type="primary">CSON013274</name>
</gene>
<feature type="domain" description="CRAL-TRIO" evidence="1">
    <location>
        <begin position="75"/>
        <end position="252"/>
    </location>
</feature>
<dbReference type="Pfam" id="PF03765">
    <property type="entry name" value="CRAL_TRIO_N"/>
    <property type="match status" value="1"/>
</dbReference>
<dbReference type="SUPFAM" id="SSF46938">
    <property type="entry name" value="CRAL/TRIO N-terminal domain"/>
    <property type="match status" value="1"/>
</dbReference>
<dbReference type="VEuPathDB" id="VectorBase:CSON013274"/>
<dbReference type="Gene3D" id="2.60.120.680">
    <property type="entry name" value="GOLD domain"/>
    <property type="match status" value="1"/>
</dbReference>
<dbReference type="InterPro" id="IPR036865">
    <property type="entry name" value="CRAL-TRIO_dom_sf"/>
</dbReference>
<dbReference type="GO" id="GO:0005737">
    <property type="term" value="C:cytoplasm"/>
    <property type="evidence" value="ECO:0007669"/>
    <property type="project" value="TreeGrafter"/>
</dbReference>
<name>A0A336M8B5_CULSO</name>
<dbReference type="OMA" id="CLAKQTQ"/>
<dbReference type="CDD" id="cd00170">
    <property type="entry name" value="SEC14"/>
    <property type="match status" value="1"/>
</dbReference>
<evidence type="ECO:0000259" key="2">
    <source>
        <dbReference type="PROSITE" id="PS50866"/>
    </source>
</evidence>
<dbReference type="Pfam" id="PF00650">
    <property type="entry name" value="CRAL_TRIO"/>
    <property type="match status" value="1"/>
</dbReference>
<dbReference type="SUPFAM" id="SSF101576">
    <property type="entry name" value="Supernatant protein factor (SPF), C-terminal domain"/>
    <property type="match status" value="1"/>
</dbReference>
<organism evidence="4">
    <name type="scientific">Culicoides sonorensis</name>
    <name type="common">Biting midge</name>
    <dbReference type="NCBI Taxonomy" id="179676"/>
    <lineage>
        <taxon>Eukaryota</taxon>
        <taxon>Metazoa</taxon>
        <taxon>Ecdysozoa</taxon>
        <taxon>Arthropoda</taxon>
        <taxon>Hexapoda</taxon>
        <taxon>Insecta</taxon>
        <taxon>Pterygota</taxon>
        <taxon>Neoptera</taxon>
        <taxon>Endopterygota</taxon>
        <taxon>Diptera</taxon>
        <taxon>Nematocera</taxon>
        <taxon>Chironomoidea</taxon>
        <taxon>Ceratopogonidae</taxon>
        <taxon>Ceratopogoninae</taxon>
        <taxon>Culicoides</taxon>
        <taxon>Monoculicoides</taxon>
    </lineage>
</organism>
<dbReference type="EMBL" id="UFQS01000664">
    <property type="protein sequence ID" value="SSX05921.1"/>
    <property type="molecule type" value="Genomic_DNA"/>
</dbReference>
<feature type="domain" description="GOLD" evidence="2">
    <location>
        <begin position="284"/>
        <end position="387"/>
    </location>
</feature>
<sequence>MTSNKGLILEDDQKFKLMKFKRAVHDITQPDHDEYFLVRWLRARKWNPEAAEKMFRDSMKWRERMEADVVEKWQAPEILPKYCTHGLTGFDKGGSPVIVVPFAGMDFYGLLHVVSRSDFVRFILQLLEQYMKIAKKQSDEHGPDARQFTVIFDMEGFYLKQFAWRPAAEVVISLIKMYEANYPEILKCCYIINAPKVFAFAFNIVKKFFDEYTLSKIQIFRADRNKWLPVLLEKVDKSQLPKYLGGELTDDDGNPRCEKIICFGGRVPKELYVTQDDGFISNNNETVYEEAIIKKGGQLKLQFECTEPGCYLKWEFRTLNDDIKFGVRSINHKTEEVTTEFPLRRCASHQGNEIGFIKCQPNCLYKVLFDNTYSYFKSKKIQYSVVMTDSVVDLDVEPEDLTGLDALESPEEENSLTNLD</sequence>
<dbReference type="InterPro" id="IPR036273">
    <property type="entry name" value="CRAL/TRIO_N_dom_sf"/>
</dbReference>
<proteinExistence type="predicted"/>
<reference evidence="3" key="1">
    <citation type="submission" date="2018-04" db="EMBL/GenBank/DDBJ databases">
        <authorList>
            <person name="Go L.Y."/>
            <person name="Mitchell J.A."/>
        </authorList>
    </citation>
    <scope>NUCLEOTIDE SEQUENCE</scope>
    <source>
        <tissue evidence="3">Whole organism</tissue>
    </source>
</reference>